<evidence type="ECO:0000256" key="10">
    <source>
        <dbReference type="ARBA" id="ARBA00022806"/>
    </source>
</evidence>
<dbReference type="GO" id="GO:0005634">
    <property type="term" value="C:nucleus"/>
    <property type="evidence" value="ECO:0007669"/>
    <property type="project" value="UniProtKB-SubCell"/>
</dbReference>
<evidence type="ECO:0000259" key="23">
    <source>
        <dbReference type="Pfam" id="PF13086"/>
    </source>
</evidence>
<dbReference type="Gene3D" id="3.90.320.10">
    <property type="match status" value="1"/>
</dbReference>
<keyword evidence="19" id="KW-0158">Chromosome</keyword>
<feature type="domain" description="DNA2/NAM7 helicase-like C-terminal" evidence="24">
    <location>
        <begin position="1196"/>
        <end position="1402"/>
    </location>
</feature>
<dbReference type="SUPFAM" id="SSF52540">
    <property type="entry name" value="P-loop containing nucleoside triphosphate hydrolases"/>
    <property type="match status" value="1"/>
</dbReference>
<dbReference type="GO" id="GO:0046872">
    <property type="term" value="F:metal ion binding"/>
    <property type="evidence" value="ECO:0007669"/>
    <property type="project" value="UniProtKB-UniRule"/>
</dbReference>
<dbReference type="Pfam" id="PF08696">
    <property type="entry name" value="Dna2"/>
    <property type="match status" value="1"/>
</dbReference>
<dbReference type="InterPro" id="IPR045055">
    <property type="entry name" value="DNA2/NAM7-like"/>
</dbReference>
<dbReference type="EMBL" id="HBEW01006592">
    <property type="protein sequence ID" value="CAD8585678.1"/>
    <property type="molecule type" value="Transcribed_RNA"/>
</dbReference>
<organism evidence="25">
    <name type="scientific">Ostreococcus mediterraneus</name>
    <dbReference type="NCBI Taxonomy" id="1486918"/>
    <lineage>
        <taxon>Eukaryota</taxon>
        <taxon>Viridiplantae</taxon>
        <taxon>Chlorophyta</taxon>
        <taxon>Mamiellophyceae</taxon>
        <taxon>Mamiellales</taxon>
        <taxon>Bathycoccaceae</taxon>
        <taxon>Ostreococcus</taxon>
    </lineage>
</organism>
<dbReference type="PANTHER" id="PTHR10887:SF433">
    <property type="entry name" value="DNA REPLICATION ATP-DEPENDENT HELICASE_NUCLEASE DNA2"/>
    <property type="match status" value="1"/>
</dbReference>
<keyword evidence="4 19" id="KW-0235">DNA replication</keyword>
<evidence type="ECO:0000256" key="14">
    <source>
        <dbReference type="ARBA" id="ARBA00023125"/>
    </source>
</evidence>
<feature type="compositionally biased region" description="Polar residues" evidence="21">
    <location>
        <begin position="260"/>
        <end position="275"/>
    </location>
</feature>
<name>A0A6U0EX52_9CHLO</name>
<dbReference type="GO" id="GO:0071932">
    <property type="term" value="P:replication fork reversal"/>
    <property type="evidence" value="ECO:0007669"/>
    <property type="project" value="TreeGrafter"/>
</dbReference>
<evidence type="ECO:0000256" key="16">
    <source>
        <dbReference type="ARBA" id="ARBA00023242"/>
    </source>
</evidence>
<evidence type="ECO:0000256" key="8">
    <source>
        <dbReference type="ARBA" id="ARBA00022763"/>
    </source>
</evidence>
<dbReference type="EMBL" id="HBEW01006590">
    <property type="protein sequence ID" value="CAD8585673.1"/>
    <property type="molecule type" value="Transcribed_RNA"/>
</dbReference>
<evidence type="ECO:0000256" key="5">
    <source>
        <dbReference type="ARBA" id="ARBA00022722"/>
    </source>
</evidence>
<dbReference type="InterPro" id="IPR026851">
    <property type="entry name" value="Dna2/JHS1_DEXXQ-box"/>
</dbReference>
<dbReference type="Pfam" id="PF13086">
    <property type="entry name" value="AAA_11"/>
    <property type="match status" value="2"/>
</dbReference>
<dbReference type="InterPro" id="IPR047187">
    <property type="entry name" value="SF1_C_Upf1"/>
</dbReference>
<keyword evidence="12 19" id="KW-0408">Iron</keyword>
<keyword evidence="5 19" id="KW-0540">Nuclease</keyword>
<feature type="domain" description="DNA2/NAM7 helicase helicase" evidence="23">
    <location>
        <begin position="1121"/>
        <end position="1189"/>
    </location>
</feature>
<evidence type="ECO:0000259" key="24">
    <source>
        <dbReference type="Pfam" id="PF13087"/>
    </source>
</evidence>
<evidence type="ECO:0000256" key="11">
    <source>
        <dbReference type="ARBA" id="ARBA00022840"/>
    </source>
</evidence>
<feature type="compositionally biased region" description="Low complexity" evidence="21">
    <location>
        <begin position="19"/>
        <end position="36"/>
    </location>
</feature>
<evidence type="ECO:0000259" key="22">
    <source>
        <dbReference type="Pfam" id="PF08696"/>
    </source>
</evidence>
<evidence type="ECO:0000313" key="25">
    <source>
        <dbReference type="EMBL" id="CAD8585673.1"/>
    </source>
</evidence>
<keyword evidence="11 19" id="KW-0067">ATP-binding</keyword>
<feature type="region of interest" description="Disordered" evidence="21">
    <location>
        <begin position="186"/>
        <end position="226"/>
    </location>
</feature>
<evidence type="ECO:0000256" key="13">
    <source>
        <dbReference type="ARBA" id="ARBA00023014"/>
    </source>
</evidence>
<keyword evidence="16 19" id="KW-0539">Nucleus</keyword>
<feature type="domain" description="DNA2/NAM7 helicase helicase" evidence="23">
    <location>
        <begin position="1018"/>
        <end position="1105"/>
    </location>
</feature>
<dbReference type="EC" id="3.6.4.12" evidence="19"/>
<keyword evidence="10 19" id="KW-0347">Helicase</keyword>
<keyword evidence="6 19" id="KW-0479">Metal-binding</keyword>
<dbReference type="GO" id="GO:0017116">
    <property type="term" value="F:single-stranded DNA helicase activity"/>
    <property type="evidence" value="ECO:0007669"/>
    <property type="project" value="UniProtKB-UniRule"/>
</dbReference>
<comment type="catalytic activity">
    <reaction evidence="18 19">
        <text>ATP + H2O = ADP + phosphate + H(+)</text>
        <dbReference type="Rhea" id="RHEA:13065"/>
        <dbReference type="ChEBI" id="CHEBI:15377"/>
        <dbReference type="ChEBI" id="CHEBI:15378"/>
        <dbReference type="ChEBI" id="CHEBI:30616"/>
        <dbReference type="ChEBI" id="CHEBI:43474"/>
        <dbReference type="ChEBI" id="CHEBI:456216"/>
        <dbReference type="EC" id="3.6.4.12"/>
    </reaction>
</comment>
<feature type="region of interest" description="Disordered" evidence="21">
    <location>
        <begin position="147"/>
        <end position="169"/>
    </location>
</feature>
<gene>
    <name evidence="25" type="ORF">OMED0929_LOCUS5566</name>
    <name evidence="26" type="ORF">OMED0929_LOCUS5568</name>
</gene>
<evidence type="ECO:0000256" key="21">
    <source>
        <dbReference type="SAM" id="MobiDB-lite"/>
    </source>
</evidence>
<dbReference type="GO" id="GO:0003677">
    <property type="term" value="F:DNA binding"/>
    <property type="evidence" value="ECO:0007669"/>
    <property type="project" value="UniProtKB-UniRule"/>
</dbReference>
<evidence type="ECO:0000256" key="17">
    <source>
        <dbReference type="ARBA" id="ARBA00023268"/>
    </source>
</evidence>
<sequence>MGASSGDAPRALSGEIAGARATMTPSTSSAPAAGAARGRHRRRVEVEDDAERLALMALSQPDRVTYDDGRRRRVGGGATATAGASDAAMRRLLAMGAVNAAAVRKSEDGLRDWLGDAAEDVGGALGIKRAKVAASTADARDHGAPVMMDVVHSPPGLGRSSVDGGRRRASDDGELVIELLKNLEDSLQSSPVSENGGRETTTTTTKGSTKEESKASCVPGPSSTELTVDDAAWSDEDDEDSQAMLEAISLAERNKEKNASRSQTEQPTQPSTEASAVSFDDLECDMGYDDELLAALEIAEKAREVQKCVAPATSVSPRHSPRAKAAQITAASDIARVNVKLEHSNTVKIEARAEGAAAKAEEEALDAETARAEAEILGAWNVESINAGAHADLIDSIVVKGAGGARKTIVFKDEWQETPATLGDSVRLHCVPGIEEADVLSKDVIELTRDGGILLVLYPTFLLSATMIGGSFQCLRRTALQTQVQYTWGDSNEAATVGTIMHELTEAALLAAAGRNPEPMEVTVERLIKAVTNQLFEINFSEQELKKRIDETIPGIQKWAEKLASLSRVTKVPKPAPGANPLALMNRTNAVERLRNKCTAGIDVEVRKWKGASAATLQVDEIVDIEELIWAPKLGLKGIMDAVAAASMRKPNEVLPKPSIIPLELKTGKWRDAVEHGTQVLLYTLMIGERYGLSSPWGVLHYTHGGGEGESIIVHPTNTELGFVMQRRNMLAAALRPTVKDVVVVDDPPAKMGEARLGNAKLPKMEPQDWCERCFSNQECFTLHRALEGGDGHSSKLGQMFDDATAHINKAHEDVLRKWIALIDLEAAESLHKRATPWLPVELVLRRGGFAIDQLHLVSEITEDLSNGDGRHYYVFAPPMSSESTAKKAEVGDRLVLSRNGGLTAICRAQVMQITQSPSGVRILMSTERPLRLVDPNDKREPLPGSADPDTLWRVDKDGAALTMAARSRGNLVSLFSTAERALRLRARIIDLKPPSFAALGEHRQEIQRALKDLPFPMNGEQIAAVEKIVTAQDYALVLGLPGAGKTATLVAAVKALRAQGKSVLITSHTHSAIDNILARLPDVGITDFMRVGEKSKVSPAVCEYMLGSDRWHYSVTSDLHKISENALVVGATCYAMGHPYFQRKEYDVVLVDESGQVTLPAIIPPLIMAKKFVLVGDHHQLPPLVVSKAAEAGGMNKSLFASLCEAHPGVVTDLALQYRMAEPLTRLPNVLTYGGKLRAGTEAIAKQTLTLDPAAGALAKAPEWLKQVMDPTRHVVFLDTSTLGEVAFEAKSPTVNETEASFILAVIGALVTRGVQPEKICTLSPFNAQVDLIGARLRATKSLSNVESLTIDRAQGRDMDAVCISFARSNPQCIAGELLNDRRRLNVALTRAKKKLVMIGAVDTLASSPALFEAFQLMRAENWIIPLPSDAVGFAAGTVASY</sequence>
<evidence type="ECO:0000256" key="18">
    <source>
        <dbReference type="ARBA" id="ARBA00047995"/>
    </source>
</evidence>
<evidence type="ECO:0000256" key="9">
    <source>
        <dbReference type="ARBA" id="ARBA00022801"/>
    </source>
</evidence>
<evidence type="ECO:0000256" key="3">
    <source>
        <dbReference type="ARBA" id="ARBA00022485"/>
    </source>
</evidence>
<keyword evidence="7 19" id="KW-0547">Nucleotide-binding</keyword>
<comment type="subcellular location">
    <subcellularLocation>
        <location evidence="19">Nucleus</location>
    </subcellularLocation>
    <subcellularLocation>
        <location evidence="19">Chromosome</location>
    </subcellularLocation>
</comment>
<feature type="coiled-coil region" evidence="20">
    <location>
        <begin position="350"/>
        <end position="377"/>
    </location>
</feature>
<comment type="similarity">
    <text evidence="2 19">Belongs to the DNA2/NAM7 helicase family.</text>
</comment>
<dbReference type="InterPro" id="IPR041679">
    <property type="entry name" value="DNA2/NAM7-like_C"/>
</dbReference>
<dbReference type="InterPro" id="IPR011604">
    <property type="entry name" value="PDDEXK-like_dom_sf"/>
</dbReference>
<evidence type="ECO:0000256" key="19">
    <source>
        <dbReference type="RuleBase" id="RU367041"/>
    </source>
</evidence>
<evidence type="ECO:0000256" key="7">
    <source>
        <dbReference type="ARBA" id="ARBA00022741"/>
    </source>
</evidence>
<evidence type="ECO:0000256" key="1">
    <source>
        <dbReference type="ARBA" id="ARBA00001966"/>
    </source>
</evidence>
<dbReference type="GO" id="GO:0017108">
    <property type="term" value="F:5'-flap endonuclease activity"/>
    <property type="evidence" value="ECO:0007669"/>
    <property type="project" value="UniProtKB-UniRule"/>
</dbReference>
<evidence type="ECO:0000256" key="12">
    <source>
        <dbReference type="ARBA" id="ARBA00023004"/>
    </source>
</evidence>
<dbReference type="GO" id="GO:0005694">
    <property type="term" value="C:chromosome"/>
    <property type="evidence" value="ECO:0007669"/>
    <property type="project" value="UniProtKB-SubCell"/>
</dbReference>
<accession>A0A6U0EX52</accession>
<keyword evidence="9 19" id="KW-0378">Hydrolase</keyword>
<comment type="function">
    <text evidence="19">Key enzyme involved in DNA replication and DNA repair. Involved in Okazaki fragments processing by cleaving long flaps that escape FEN1: flaps that are longer than 27 nucleotides are coated by replication protein A complex (RPA), leading to recruit DNA2 which cleaves the flap until it is too short to bind RPA and becomes a substrate for FEN1. Also involved in 5'-end resection of DNA during double-strand break (DSB) repair by mediating the cleavage of 5'-ssDNA.</text>
</comment>
<dbReference type="InterPro" id="IPR027417">
    <property type="entry name" value="P-loop_NTPase"/>
</dbReference>
<comment type="cofactor">
    <cofactor evidence="1">
        <name>[4Fe-4S] cluster</name>
        <dbReference type="ChEBI" id="CHEBI:49883"/>
    </cofactor>
</comment>
<keyword evidence="20" id="KW-0175">Coiled coil</keyword>
<feature type="compositionally biased region" description="Low complexity" evidence="21">
    <location>
        <begin position="198"/>
        <end position="207"/>
    </location>
</feature>
<dbReference type="EC" id="3.1.-.-" evidence="19"/>
<dbReference type="CDD" id="cd18808">
    <property type="entry name" value="SF1_C_Upf1"/>
    <property type="match status" value="1"/>
</dbReference>
<proteinExistence type="inferred from homology"/>
<feature type="region of interest" description="Disordered" evidence="21">
    <location>
        <begin position="252"/>
        <end position="276"/>
    </location>
</feature>
<keyword evidence="15 19" id="KW-0234">DNA repair</keyword>
<dbReference type="InterPro" id="IPR014808">
    <property type="entry name" value="DNA_replication_fac_Dna2_N"/>
</dbReference>
<dbReference type="PANTHER" id="PTHR10887">
    <property type="entry name" value="DNA2/NAM7 HELICASE FAMILY"/>
    <property type="match status" value="1"/>
</dbReference>
<evidence type="ECO:0000256" key="6">
    <source>
        <dbReference type="ARBA" id="ARBA00022723"/>
    </source>
</evidence>
<keyword evidence="13 19" id="KW-0411">Iron-sulfur</keyword>
<reference evidence="25" key="1">
    <citation type="submission" date="2021-01" db="EMBL/GenBank/DDBJ databases">
        <authorList>
            <person name="Corre E."/>
            <person name="Pelletier E."/>
            <person name="Niang G."/>
            <person name="Scheremetjew M."/>
            <person name="Finn R."/>
            <person name="Kale V."/>
            <person name="Holt S."/>
            <person name="Cochrane G."/>
            <person name="Meng A."/>
            <person name="Brown T."/>
            <person name="Cohen L."/>
        </authorList>
    </citation>
    <scope>NUCLEOTIDE SEQUENCE</scope>
    <source>
        <strain evidence="25">Clade-D-RCC2572</strain>
    </source>
</reference>
<evidence type="ECO:0000256" key="15">
    <source>
        <dbReference type="ARBA" id="ARBA00023204"/>
    </source>
</evidence>
<feature type="region of interest" description="Disordered" evidence="21">
    <location>
        <begin position="1"/>
        <end position="47"/>
    </location>
</feature>
<evidence type="ECO:0000256" key="20">
    <source>
        <dbReference type="SAM" id="Coils"/>
    </source>
</evidence>
<dbReference type="GO" id="GO:0005737">
    <property type="term" value="C:cytoplasm"/>
    <property type="evidence" value="ECO:0007669"/>
    <property type="project" value="TreeGrafter"/>
</dbReference>
<protein>
    <recommendedName>
        <fullName evidence="19">DNA replication ATP-dependent helicase/nuclease</fullName>
        <ecNumber evidence="19">3.1.-.-</ecNumber>
        <ecNumber evidence="19">3.6.4.12</ecNumber>
    </recommendedName>
</protein>
<keyword evidence="14 19" id="KW-0238">DNA-binding</keyword>
<dbReference type="CDD" id="cd18041">
    <property type="entry name" value="DEXXQc_DNA2"/>
    <property type="match status" value="1"/>
</dbReference>
<dbReference type="GO" id="GO:0051539">
    <property type="term" value="F:4 iron, 4 sulfur cluster binding"/>
    <property type="evidence" value="ECO:0007669"/>
    <property type="project" value="UniProtKB-UniRule"/>
</dbReference>
<keyword evidence="17 19" id="KW-0511">Multifunctional enzyme</keyword>
<dbReference type="Pfam" id="PF13087">
    <property type="entry name" value="AAA_12"/>
    <property type="match status" value="1"/>
</dbReference>
<dbReference type="Gene3D" id="3.40.50.300">
    <property type="entry name" value="P-loop containing nucleotide triphosphate hydrolases"/>
    <property type="match status" value="2"/>
</dbReference>
<feature type="domain" description="DNA replication factor Dna2 N-terminal" evidence="22">
    <location>
        <begin position="403"/>
        <end position="644"/>
    </location>
</feature>
<dbReference type="GO" id="GO:0033567">
    <property type="term" value="P:DNA replication, Okazaki fragment processing"/>
    <property type="evidence" value="ECO:0007669"/>
    <property type="project" value="UniProtKB-UniRule"/>
</dbReference>
<dbReference type="GO" id="GO:0006281">
    <property type="term" value="P:DNA repair"/>
    <property type="evidence" value="ECO:0007669"/>
    <property type="project" value="UniProtKB-KW"/>
</dbReference>
<dbReference type="GO" id="GO:0005524">
    <property type="term" value="F:ATP binding"/>
    <property type="evidence" value="ECO:0007669"/>
    <property type="project" value="UniProtKB-UniRule"/>
</dbReference>
<keyword evidence="8 19" id="KW-0227">DNA damage</keyword>
<evidence type="ECO:0000256" key="2">
    <source>
        <dbReference type="ARBA" id="ARBA00007913"/>
    </source>
</evidence>
<evidence type="ECO:0000313" key="26">
    <source>
        <dbReference type="EMBL" id="CAD8585678.1"/>
    </source>
</evidence>
<keyword evidence="3 19" id="KW-0004">4Fe-4S</keyword>
<dbReference type="InterPro" id="IPR041677">
    <property type="entry name" value="DNA2/NAM7_AAA_11"/>
</dbReference>
<evidence type="ECO:0000256" key="4">
    <source>
        <dbReference type="ARBA" id="ARBA00022705"/>
    </source>
</evidence>